<keyword evidence="1" id="KW-1133">Transmembrane helix</keyword>
<dbReference type="RefSeq" id="WP_015666736.1">
    <property type="nucleotide sequence ID" value="NC_020453.1"/>
</dbReference>
<proteinExistence type="predicted"/>
<name>M4Z8T7_9BRAD</name>
<sequence>MEKLLENFAKSIAALSAAMILLSVVHEFGYFAYVGSFFQTFVTATDYFTNAILWMPIGIITIFGWQAWRFILEDPPKIQRNNWKSWIAPLFLVGGPVSIFVFTSSGFPLFYLVGLGYLWIILFDRFVPKVELAPLSVVELRKLLRIGVPIIAAIFTLGYERAKADLDLRTNSQPYIIGIKDVPTGILRIPLRHFDKGLLLSNPVDHRIEFVKWEKVDQISKPTEDTRIDPPSCAWFRILCARSWSSP</sequence>
<dbReference type="OrthoDB" id="9839196at2"/>
<dbReference type="GeneID" id="301821061"/>
<reference evidence="2 3" key="1">
    <citation type="journal article" date="2013" name="Appl. Environ. Microbiol.">
        <title>Genome analysis suggests that the soil oligotrophic bacterium Agromonas oligotrophica (Bradyrhizobium oligotrophicum) is a nitrogen-fixing symbiont of Aeschynomene indica.</title>
        <authorList>
            <person name="Okubo T."/>
            <person name="Fukushima S."/>
            <person name="Itakura M."/>
            <person name="Oshima K."/>
            <person name="Longtonglang A."/>
            <person name="Teaumroong N."/>
            <person name="Mitsui H."/>
            <person name="Hattori M."/>
            <person name="Hattori R."/>
            <person name="Hattori T."/>
            <person name="Minamisawa K."/>
        </authorList>
    </citation>
    <scope>NUCLEOTIDE SEQUENCE [LARGE SCALE GENOMIC DNA]</scope>
    <source>
        <strain evidence="2 3">S58</strain>
    </source>
</reference>
<dbReference type="HOGENOM" id="CLU_1122880_0_0_5"/>
<feature type="transmembrane region" description="Helical" evidence="1">
    <location>
        <begin position="12"/>
        <end position="35"/>
    </location>
</feature>
<keyword evidence="1" id="KW-0812">Transmembrane</keyword>
<dbReference type="EMBL" id="AP012603">
    <property type="protein sequence ID" value="BAM89626.1"/>
    <property type="molecule type" value="Genomic_DNA"/>
</dbReference>
<evidence type="ECO:0000313" key="3">
    <source>
        <dbReference type="Proteomes" id="UP000011841"/>
    </source>
</evidence>
<feature type="transmembrane region" description="Helical" evidence="1">
    <location>
        <begin position="47"/>
        <end position="68"/>
    </location>
</feature>
<keyword evidence="3" id="KW-1185">Reference proteome</keyword>
<evidence type="ECO:0000313" key="2">
    <source>
        <dbReference type="EMBL" id="BAM89626.1"/>
    </source>
</evidence>
<dbReference type="KEGG" id="aol:S58_36330"/>
<feature type="transmembrane region" description="Helical" evidence="1">
    <location>
        <begin position="89"/>
        <end position="122"/>
    </location>
</feature>
<gene>
    <name evidence="2" type="ORF">S58_36330</name>
</gene>
<organism evidence="2 3">
    <name type="scientific">Bradyrhizobium oligotrophicum S58</name>
    <dbReference type="NCBI Taxonomy" id="1245469"/>
    <lineage>
        <taxon>Bacteria</taxon>
        <taxon>Pseudomonadati</taxon>
        <taxon>Pseudomonadota</taxon>
        <taxon>Alphaproteobacteria</taxon>
        <taxon>Hyphomicrobiales</taxon>
        <taxon>Nitrobacteraceae</taxon>
        <taxon>Bradyrhizobium</taxon>
    </lineage>
</organism>
<protein>
    <submittedName>
        <fullName evidence="2">Uncharacterized protein</fullName>
    </submittedName>
</protein>
<dbReference type="AlphaFoldDB" id="M4Z8T7"/>
<accession>M4Z8T7</accession>
<evidence type="ECO:0000256" key="1">
    <source>
        <dbReference type="SAM" id="Phobius"/>
    </source>
</evidence>
<dbReference type="STRING" id="1245469.S58_36330"/>
<dbReference type="Proteomes" id="UP000011841">
    <property type="component" value="Chromosome"/>
</dbReference>
<keyword evidence="1" id="KW-0472">Membrane</keyword>